<gene>
    <name evidence="3" type="ORF">J421_4941</name>
</gene>
<keyword evidence="4" id="KW-1185">Reference proteome</keyword>
<dbReference type="GO" id="GO:0016491">
    <property type="term" value="F:oxidoreductase activity"/>
    <property type="evidence" value="ECO:0007669"/>
    <property type="project" value="UniProtKB-KW"/>
</dbReference>
<evidence type="ECO:0000313" key="4">
    <source>
        <dbReference type="Proteomes" id="UP000019151"/>
    </source>
</evidence>
<dbReference type="Proteomes" id="UP000019151">
    <property type="component" value="Plasmid 1"/>
</dbReference>
<dbReference type="Gene3D" id="3.50.50.60">
    <property type="entry name" value="FAD/NAD(P)-binding domain"/>
    <property type="match status" value="1"/>
</dbReference>
<dbReference type="InterPro" id="IPR006076">
    <property type="entry name" value="FAD-dep_OxRdtase"/>
</dbReference>
<dbReference type="EMBL" id="CP007129">
    <property type="protein sequence ID" value="AHG92476.1"/>
    <property type="molecule type" value="Genomic_DNA"/>
</dbReference>
<dbReference type="SUPFAM" id="SSF51905">
    <property type="entry name" value="FAD/NAD(P)-binding domain"/>
    <property type="match status" value="1"/>
</dbReference>
<dbReference type="Gene3D" id="3.30.9.10">
    <property type="entry name" value="D-Amino Acid Oxidase, subunit A, domain 2"/>
    <property type="match status" value="1"/>
</dbReference>
<geneLocation type="plasmid" evidence="3 4">
    <name>1</name>
</geneLocation>
<dbReference type="GO" id="GO:0005737">
    <property type="term" value="C:cytoplasm"/>
    <property type="evidence" value="ECO:0007669"/>
    <property type="project" value="TreeGrafter"/>
</dbReference>
<name>W0RP04_9BACT</name>
<dbReference type="InterPro" id="IPR036188">
    <property type="entry name" value="FAD/NAD-bd_sf"/>
</dbReference>
<sequence length="430" mass="45284">MTGSEPIVIVGAGLAGVAAAYHLAARRGVPNVVLVDEREPLTLTSAVGTMGYRNWWPGPDDTMCRFVSRSIDLLEEMADESANAFRLSARGYLFATARAEEAARLRATAREVSAYGMGELREHADVAGYEPARAEGYRGAPTGADLLLGEAARAAFPYLAPDTVAALHVRRAGWMNAVALGAWMLRRALGAGATFVRGRVDAVDTAGGRVRGVRLDSGATLGCDRVVLAAGPGLPRALRLLDADVPLLLELHAKMLFRDPLGAVPRGAPFLIWNDPVDELPPGIHVRPVDGPHGDETWLIWTYDIEPRAEPVWPPTFDPRHGEFLLRGAAALIPGFAAYAGRAGVVDGGYYCKTPENRPVIGPLGAEGAFVLGGLSGYGIMASHAAAELAAAHVTGDVLPAYAGALSPARYEDAGYRARVVAGEAGVGQL</sequence>
<evidence type="ECO:0000259" key="2">
    <source>
        <dbReference type="Pfam" id="PF01266"/>
    </source>
</evidence>
<dbReference type="RefSeq" id="WP_025413815.1">
    <property type="nucleotide sequence ID" value="NZ_CP007129.1"/>
</dbReference>
<proteinExistence type="predicted"/>
<dbReference type="KEGG" id="gba:J421_4941"/>
<dbReference type="PATRIC" id="fig|861299.3.peg.4996"/>
<organism evidence="3 4">
    <name type="scientific">Gemmatirosa kalamazoonensis</name>
    <dbReference type="NCBI Taxonomy" id="861299"/>
    <lineage>
        <taxon>Bacteria</taxon>
        <taxon>Pseudomonadati</taxon>
        <taxon>Gemmatimonadota</taxon>
        <taxon>Gemmatimonadia</taxon>
        <taxon>Gemmatimonadales</taxon>
        <taxon>Gemmatimonadaceae</taxon>
        <taxon>Gemmatirosa</taxon>
    </lineage>
</organism>
<protein>
    <submittedName>
        <fullName evidence="3">FAD dependent oxidoreductase</fullName>
    </submittedName>
</protein>
<dbReference type="HOGENOM" id="CLU_047801_0_0_0"/>
<evidence type="ECO:0000256" key="1">
    <source>
        <dbReference type="ARBA" id="ARBA00023002"/>
    </source>
</evidence>
<dbReference type="PANTHER" id="PTHR13847:SF287">
    <property type="entry name" value="FAD-DEPENDENT OXIDOREDUCTASE DOMAIN-CONTAINING PROTEIN 1"/>
    <property type="match status" value="1"/>
</dbReference>
<feature type="domain" description="FAD dependent oxidoreductase" evidence="2">
    <location>
        <begin position="7"/>
        <end position="392"/>
    </location>
</feature>
<dbReference type="InParanoid" id="W0RP04"/>
<evidence type="ECO:0000313" key="3">
    <source>
        <dbReference type="EMBL" id="AHG92476.1"/>
    </source>
</evidence>
<dbReference type="Pfam" id="PF01266">
    <property type="entry name" value="DAO"/>
    <property type="match status" value="1"/>
</dbReference>
<dbReference type="AlphaFoldDB" id="W0RP04"/>
<dbReference type="OrthoDB" id="9772081at2"/>
<dbReference type="PANTHER" id="PTHR13847">
    <property type="entry name" value="SARCOSINE DEHYDROGENASE-RELATED"/>
    <property type="match status" value="1"/>
</dbReference>
<reference evidence="3 4" key="1">
    <citation type="journal article" date="2014" name="Genome Announc.">
        <title>Genome Sequence and Methylome of Soil Bacterium Gemmatirosa kalamazoonensis KBS708T, a Member of the Rarely Cultivated Gemmatimonadetes Phylum.</title>
        <authorList>
            <person name="Debruyn J.M."/>
            <person name="Radosevich M."/>
            <person name="Wommack K.E."/>
            <person name="Polson S.W."/>
            <person name="Hauser L.J."/>
            <person name="Fawaz M.N."/>
            <person name="Korlach J."/>
            <person name="Tsai Y.C."/>
        </authorList>
    </citation>
    <scope>NUCLEOTIDE SEQUENCE [LARGE SCALE GENOMIC DNA]</scope>
    <source>
        <strain evidence="3 4">KBS708</strain>
        <plasmid evidence="4">Plasmid 1</plasmid>
    </source>
</reference>
<keyword evidence="1" id="KW-0560">Oxidoreductase</keyword>
<accession>W0RP04</accession>
<keyword evidence="3" id="KW-0614">Plasmid</keyword>